<dbReference type="InterPro" id="IPR026960">
    <property type="entry name" value="RVT-Znf"/>
</dbReference>
<keyword evidence="3" id="KW-1185">Reference proteome</keyword>
<dbReference type="Pfam" id="PF13966">
    <property type="entry name" value="zf-RVT"/>
    <property type="match status" value="1"/>
</dbReference>
<dbReference type="RefSeq" id="XP_018476031.1">
    <property type="nucleotide sequence ID" value="XM_018620529.1"/>
</dbReference>
<dbReference type="Pfam" id="PF13456">
    <property type="entry name" value="RVT_3"/>
    <property type="match status" value="1"/>
</dbReference>
<dbReference type="AlphaFoldDB" id="A0A6J0MWK4"/>
<sequence length="419" mass="48516">MGFRDFEKFNDALLGKQVWRLFTKPNSLVARVLKGKYYPNTTVLNAGSRKQASFFWNSVLHGQCLLKKGLRFIIGNGKSVSLWSDPWLPTSPPRPPIPLDPNNTLIKVSELLKQNQTGWNEDLIRESVIAADAEEILAMKLCPFAESDHLVWHYNKSGDYSVKSGYWLATHDDAENQVEPPPGNLSIKTMIWKLPTAPKLQHFLWKMITSSLPLGSNLQRRRVTNSIKCPHCFQEETTDHLFFECIYAQRIWRASGLPHNVLLQPQMAFEDKLTAIIQQVPTLPDHLRHLPWWILWRIWKCRNKMLFQNQTIHWRSTLQAAYFDTKEWLEAYQFLDTDNNRRSQNRNVETQQHKWIRPPSGYTKCNYDGAFSNTERGAKAGWIIRDDMGIFKGAANATTRYPKTALEGELQALLFAMMN</sequence>
<evidence type="ECO:0000259" key="1">
    <source>
        <dbReference type="Pfam" id="PF13456"/>
    </source>
</evidence>
<feature type="domain" description="Reverse transcriptase zinc-binding" evidence="2">
    <location>
        <begin position="160"/>
        <end position="252"/>
    </location>
</feature>
<feature type="domain" description="RNase H type-1" evidence="1">
    <location>
        <begin position="366"/>
        <end position="417"/>
    </location>
</feature>
<dbReference type="KEGG" id="rsz:108847319"/>
<dbReference type="Proteomes" id="UP000504610">
    <property type="component" value="Chromosome 1"/>
</dbReference>
<dbReference type="GO" id="GO:0003676">
    <property type="term" value="F:nucleic acid binding"/>
    <property type="evidence" value="ECO:0007669"/>
    <property type="project" value="InterPro"/>
</dbReference>
<dbReference type="OrthoDB" id="1714437at2759"/>
<gene>
    <name evidence="4" type="primary">LOC108847319</name>
</gene>
<dbReference type="InterPro" id="IPR052929">
    <property type="entry name" value="RNase_H-like_EbsB-rel"/>
</dbReference>
<dbReference type="InterPro" id="IPR002156">
    <property type="entry name" value="RNaseH_domain"/>
</dbReference>
<evidence type="ECO:0000313" key="4">
    <source>
        <dbReference type="RefSeq" id="XP_018476031.1"/>
    </source>
</evidence>
<dbReference type="GeneID" id="108847319"/>
<reference evidence="4" key="2">
    <citation type="submission" date="2025-08" db="UniProtKB">
        <authorList>
            <consortium name="RefSeq"/>
        </authorList>
    </citation>
    <scope>IDENTIFICATION</scope>
    <source>
        <tissue evidence="4">Leaf</tissue>
    </source>
</reference>
<protein>
    <submittedName>
        <fullName evidence="4">Uncharacterized protein LOC108847319</fullName>
    </submittedName>
</protein>
<evidence type="ECO:0000259" key="2">
    <source>
        <dbReference type="Pfam" id="PF13966"/>
    </source>
</evidence>
<evidence type="ECO:0000313" key="3">
    <source>
        <dbReference type="Proteomes" id="UP000504610"/>
    </source>
</evidence>
<reference evidence="3" key="1">
    <citation type="journal article" date="2019" name="Database">
        <title>The radish genome database (RadishGD): an integrated information resource for radish genomics.</title>
        <authorList>
            <person name="Yu H.J."/>
            <person name="Baek S."/>
            <person name="Lee Y.J."/>
            <person name="Cho A."/>
            <person name="Mun J.H."/>
        </authorList>
    </citation>
    <scope>NUCLEOTIDE SEQUENCE [LARGE SCALE GENOMIC DNA]</scope>
    <source>
        <strain evidence="3">cv. WK10039</strain>
    </source>
</reference>
<dbReference type="PANTHER" id="PTHR47074">
    <property type="entry name" value="BNAC02G40300D PROTEIN"/>
    <property type="match status" value="1"/>
</dbReference>
<dbReference type="PANTHER" id="PTHR47074:SF78">
    <property type="entry name" value="GB|AAF30348.1-RELATED"/>
    <property type="match status" value="1"/>
</dbReference>
<name>A0A6J0MWK4_RAPSA</name>
<organism evidence="3 4">
    <name type="scientific">Raphanus sativus</name>
    <name type="common">Radish</name>
    <name type="synonym">Raphanus raphanistrum var. sativus</name>
    <dbReference type="NCBI Taxonomy" id="3726"/>
    <lineage>
        <taxon>Eukaryota</taxon>
        <taxon>Viridiplantae</taxon>
        <taxon>Streptophyta</taxon>
        <taxon>Embryophyta</taxon>
        <taxon>Tracheophyta</taxon>
        <taxon>Spermatophyta</taxon>
        <taxon>Magnoliopsida</taxon>
        <taxon>eudicotyledons</taxon>
        <taxon>Gunneridae</taxon>
        <taxon>Pentapetalae</taxon>
        <taxon>rosids</taxon>
        <taxon>malvids</taxon>
        <taxon>Brassicales</taxon>
        <taxon>Brassicaceae</taxon>
        <taxon>Brassiceae</taxon>
        <taxon>Raphanus</taxon>
    </lineage>
</organism>
<accession>A0A6J0MWK4</accession>
<proteinExistence type="predicted"/>
<dbReference type="GO" id="GO:0004523">
    <property type="term" value="F:RNA-DNA hybrid ribonuclease activity"/>
    <property type="evidence" value="ECO:0007669"/>
    <property type="project" value="InterPro"/>
</dbReference>